<dbReference type="InterPro" id="IPR001296">
    <property type="entry name" value="Glyco_trans_1"/>
</dbReference>
<accession>A0A4R8UXT0</accession>
<feature type="domain" description="Glycosyl transferase family 1" evidence="3">
    <location>
        <begin position="211"/>
        <end position="352"/>
    </location>
</feature>
<keyword evidence="6" id="KW-1185">Reference proteome</keyword>
<dbReference type="Proteomes" id="UP000298173">
    <property type="component" value="Unassembled WGS sequence"/>
</dbReference>
<evidence type="ECO:0000313" key="6">
    <source>
        <dbReference type="Proteomes" id="UP000298173"/>
    </source>
</evidence>
<dbReference type="Gene3D" id="3.40.50.2000">
    <property type="entry name" value="Glycogen Phosphorylase B"/>
    <property type="match status" value="2"/>
</dbReference>
<dbReference type="SUPFAM" id="SSF53756">
    <property type="entry name" value="UDP-Glycosyltransferase/glycogen phosphorylase"/>
    <property type="match status" value="1"/>
</dbReference>
<dbReference type="InterPro" id="IPR028098">
    <property type="entry name" value="Glyco_trans_4-like_N"/>
</dbReference>
<gene>
    <name evidence="5" type="ORF">E3O06_06990</name>
</gene>
<dbReference type="AlphaFoldDB" id="A0A4R8UXT0"/>
<dbReference type="PANTHER" id="PTHR46401">
    <property type="entry name" value="GLYCOSYLTRANSFERASE WBBK-RELATED"/>
    <property type="match status" value="1"/>
</dbReference>
<organism evidence="5 6">
    <name type="scientific">Cryobacterium glaciale</name>
    <dbReference type="NCBI Taxonomy" id="1259145"/>
    <lineage>
        <taxon>Bacteria</taxon>
        <taxon>Bacillati</taxon>
        <taxon>Actinomycetota</taxon>
        <taxon>Actinomycetes</taxon>
        <taxon>Micrococcales</taxon>
        <taxon>Microbacteriaceae</taxon>
        <taxon>Cryobacterium</taxon>
    </lineage>
</organism>
<dbReference type="EMBL" id="SOEY01000012">
    <property type="protein sequence ID" value="TFB74332.1"/>
    <property type="molecule type" value="Genomic_DNA"/>
</dbReference>
<evidence type="ECO:0000313" key="5">
    <source>
        <dbReference type="EMBL" id="TFB74332.1"/>
    </source>
</evidence>
<evidence type="ECO:0000259" key="3">
    <source>
        <dbReference type="Pfam" id="PF00534"/>
    </source>
</evidence>
<evidence type="ECO:0000256" key="2">
    <source>
        <dbReference type="ARBA" id="ARBA00022679"/>
    </source>
</evidence>
<dbReference type="Pfam" id="PF00534">
    <property type="entry name" value="Glycos_transf_1"/>
    <property type="match status" value="1"/>
</dbReference>
<comment type="caution">
    <text evidence="5">The sequence shown here is derived from an EMBL/GenBank/DDBJ whole genome shotgun (WGS) entry which is preliminary data.</text>
</comment>
<reference evidence="5 6" key="1">
    <citation type="submission" date="2019-03" db="EMBL/GenBank/DDBJ databases">
        <title>Genomics of glacier-inhabiting Cryobacterium strains.</title>
        <authorList>
            <person name="Liu Q."/>
            <person name="Xin Y.-H."/>
        </authorList>
    </citation>
    <scope>NUCLEOTIDE SEQUENCE [LARGE SCALE GENOMIC DNA]</scope>
    <source>
        <strain evidence="5 6">HLT2-23</strain>
    </source>
</reference>
<proteinExistence type="predicted"/>
<keyword evidence="1" id="KW-0328">Glycosyltransferase</keyword>
<dbReference type="Pfam" id="PF13439">
    <property type="entry name" value="Glyco_transf_4"/>
    <property type="match status" value="1"/>
</dbReference>
<evidence type="ECO:0000259" key="4">
    <source>
        <dbReference type="Pfam" id="PF13439"/>
    </source>
</evidence>
<name>A0A4R8UXT0_9MICO</name>
<dbReference type="OrthoDB" id="9810929at2"/>
<feature type="domain" description="Glycosyltransferase subfamily 4-like N-terminal" evidence="4">
    <location>
        <begin position="45"/>
        <end position="210"/>
    </location>
</feature>
<dbReference type="PANTHER" id="PTHR46401:SF2">
    <property type="entry name" value="GLYCOSYLTRANSFERASE WBBK-RELATED"/>
    <property type="match status" value="1"/>
</dbReference>
<protein>
    <submittedName>
        <fullName evidence="5">Glycosyltransferase family 1 protein</fullName>
    </submittedName>
</protein>
<keyword evidence="2 5" id="KW-0808">Transferase</keyword>
<dbReference type="CDD" id="cd03809">
    <property type="entry name" value="GT4_MtfB-like"/>
    <property type="match status" value="1"/>
</dbReference>
<dbReference type="RefSeq" id="WP_134502267.1">
    <property type="nucleotide sequence ID" value="NZ_SOEY01000012.1"/>
</dbReference>
<sequence>MALRCGQRLPVRSMPSAGLVNLGVKHMIGSLRVALSMLTLVRGGMGGSETYASALTEQLAHQNSVEAKAYLPASARGFSAGIAEHVIESVRVGLSTRERLVGLARIAARTHSIRRSMADADVVHYPFTVPMPTPSRTQASVQTLLDVQHLELPHLFSRPELLYRRRFYEGFAARADAVVTISHFAKERMVDSLGLDPDRIHVAHLGVDTAKFVPNVGPRENFVLYPARGWPHKNHARLIAAMELARQQLPDLRLVLTGGGLDGLGDLPDWVDRGGLVEQQELLRLYRSAAALVFPSLYEGFGLPPLEAMASGCPVAASNAGSIPEVVGDAAVQFDPYDPEAIAAGIIEAVNRGQDLTTAGLIQVTKFTWEKCGDVHVQAYRAAHQRKNS</sequence>
<dbReference type="GO" id="GO:0016757">
    <property type="term" value="F:glycosyltransferase activity"/>
    <property type="evidence" value="ECO:0007669"/>
    <property type="project" value="UniProtKB-KW"/>
</dbReference>
<evidence type="ECO:0000256" key="1">
    <source>
        <dbReference type="ARBA" id="ARBA00022676"/>
    </source>
</evidence>
<dbReference type="GO" id="GO:0009103">
    <property type="term" value="P:lipopolysaccharide biosynthetic process"/>
    <property type="evidence" value="ECO:0007669"/>
    <property type="project" value="TreeGrafter"/>
</dbReference>